<dbReference type="EMBL" id="CAJVRL010000070">
    <property type="protein sequence ID" value="CAG8956552.1"/>
    <property type="molecule type" value="Genomic_DNA"/>
</dbReference>
<organism evidence="1 2">
    <name type="scientific">Hymenoscyphus fraxineus</name>
    <dbReference type="NCBI Taxonomy" id="746836"/>
    <lineage>
        <taxon>Eukaryota</taxon>
        <taxon>Fungi</taxon>
        <taxon>Dikarya</taxon>
        <taxon>Ascomycota</taxon>
        <taxon>Pezizomycotina</taxon>
        <taxon>Leotiomycetes</taxon>
        <taxon>Helotiales</taxon>
        <taxon>Helotiaceae</taxon>
        <taxon>Hymenoscyphus</taxon>
    </lineage>
</organism>
<proteinExistence type="predicted"/>
<evidence type="ECO:0000313" key="2">
    <source>
        <dbReference type="Proteomes" id="UP000696280"/>
    </source>
</evidence>
<comment type="caution">
    <text evidence="1">The sequence shown here is derived from an EMBL/GenBank/DDBJ whole genome shotgun (WGS) entry which is preliminary data.</text>
</comment>
<dbReference type="OrthoDB" id="3486108at2759"/>
<name>A0A9N9L2U9_9HELO</name>
<keyword evidence="2" id="KW-1185">Reference proteome</keyword>
<reference evidence="1" key="1">
    <citation type="submission" date="2021-07" db="EMBL/GenBank/DDBJ databases">
        <authorList>
            <person name="Durling M."/>
        </authorList>
    </citation>
    <scope>NUCLEOTIDE SEQUENCE</scope>
</reference>
<dbReference type="Proteomes" id="UP000696280">
    <property type="component" value="Unassembled WGS sequence"/>
</dbReference>
<evidence type="ECO:0000313" key="1">
    <source>
        <dbReference type="EMBL" id="CAG8956552.1"/>
    </source>
</evidence>
<gene>
    <name evidence="1" type="ORF">HYFRA_00003941</name>
</gene>
<protein>
    <submittedName>
        <fullName evidence="1">Uncharacterized protein</fullName>
    </submittedName>
</protein>
<accession>A0A9N9L2U9</accession>
<dbReference type="AlphaFoldDB" id="A0A9N9L2U9"/>
<sequence length="216" mass="24668">MTSWIPLQYGPMTNSPQYPSIFHRDYTTMSESPTNHADTTASNLPERAYPLCRLCRGKKYGFTRYFHNTEIFPSPPHQLLTYIEQSYILRNRLQSLFTTYGRHLTQSQDEKDVKTWASDVEGLVNAVFESARSEGFELAKGKARMEEVLEWMRGVVEGLCGGVMGGVEKMRSNILLFEFRKLWERVWVGYLEDLNMVRMGTGLEGTNGGALTLEGC</sequence>